<dbReference type="EMBL" id="JAWZYT010006883">
    <property type="protein sequence ID" value="KAK4287388.1"/>
    <property type="molecule type" value="Genomic_DNA"/>
</dbReference>
<comment type="caution">
    <text evidence="1">The sequence shown here is derived from an EMBL/GenBank/DDBJ whole genome shotgun (WGS) entry which is preliminary data.</text>
</comment>
<dbReference type="Proteomes" id="UP001292094">
    <property type="component" value="Unassembled WGS sequence"/>
</dbReference>
<gene>
    <name evidence="1" type="ORF">Pmani_039536</name>
</gene>
<dbReference type="InterPro" id="IPR001611">
    <property type="entry name" value="Leu-rich_rpt"/>
</dbReference>
<dbReference type="SUPFAM" id="SSF52058">
    <property type="entry name" value="L domain-like"/>
    <property type="match status" value="1"/>
</dbReference>
<dbReference type="AlphaFoldDB" id="A0AAE1TJ70"/>
<name>A0AAE1TJ70_9EUCA</name>
<dbReference type="Gene3D" id="3.80.10.10">
    <property type="entry name" value="Ribonuclease Inhibitor"/>
    <property type="match status" value="1"/>
</dbReference>
<proteinExistence type="predicted"/>
<dbReference type="InterPro" id="IPR032675">
    <property type="entry name" value="LRR_dom_sf"/>
</dbReference>
<organism evidence="1 2">
    <name type="scientific">Petrolisthes manimaculis</name>
    <dbReference type="NCBI Taxonomy" id="1843537"/>
    <lineage>
        <taxon>Eukaryota</taxon>
        <taxon>Metazoa</taxon>
        <taxon>Ecdysozoa</taxon>
        <taxon>Arthropoda</taxon>
        <taxon>Crustacea</taxon>
        <taxon>Multicrustacea</taxon>
        <taxon>Malacostraca</taxon>
        <taxon>Eumalacostraca</taxon>
        <taxon>Eucarida</taxon>
        <taxon>Decapoda</taxon>
        <taxon>Pleocyemata</taxon>
        <taxon>Anomura</taxon>
        <taxon>Galatheoidea</taxon>
        <taxon>Porcellanidae</taxon>
        <taxon>Petrolisthes</taxon>
    </lineage>
</organism>
<feature type="non-terminal residue" evidence="1">
    <location>
        <position position="1"/>
    </location>
</feature>
<sequence>NLSQNELGHVTAGVFTGLSSLLSLDLRGNGFTVLGSRVFSGLTSLDHLWTDEFRFCCLAGTWSIATRHQTSSVPVKTL</sequence>
<accession>A0AAE1TJ70</accession>
<protein>
    <submittedName>
        <fullName evidence="1">Uncharacterized protein</fullName>
    </submittedName>
</protein>
<reference evidence="1" key="1">
    <citation type="submission" date="2023-11" db="EMBL/GenBank/DDBJ databases">
        <title>Genome assemblies of two species of porcelain crab, Petrolisthes cinctipes and Petrolisthes manimaculis (Anomura: Porcellanidae).</title>
        <authorList>
            <person name="Angst P."/>
        </authorList>
    </citation>
    <scope>NUCLEOTIDE SEQUENCE</scope>
    <source>
        <strain evidence="1">PB745_02</strain>
        <tissue evidence="1">Gill</tissue>
    </source>
</reference>
<evidence type="ECO:0000313" key="2">
    <source>
        <dbReference type="Proteomes" id="UP001292094"/>
    </source>
</evidence>
<dbReference type="Pfam" id="PF13855">
    <property type="entry name" value="LRR_8"/>
    <property type="match status" value="1"/>
</dbReference>
<keyword evidence="2" id="KW-1185">Reference proteome</keyword>
<evidence type="ECO:0000313" key="1">
    <source>
        <dbReference type="EMBL" id="KAK4287388.1"/>
    </source>
</evidence>